<dbReference type="Gene3D" id="1.10.287.2620">
    <property type="match status" value="1"/>
</dbReference>
<dbReference type="Pfam" id="PF18198">
    <property type="entry name" value="AAA_lid_11"/>
    <property type="match status" value="1"/>
</dbReference>
<dbReference type="Pfam" id="PF12774">
    <property type="entry name" value="AAA_6"/>
    <property type="match status" value="1"/>
</dbReference>
<dbReference type="InterPro" id="IPR041658">
    <property type="entry name" value="AAA_lid_11"/>
</dbReference>
<dbReference type="Pfam" id="PF08393">
    <property type="entry name" value="DHC_N2"/>
    <property type="match status" value="1"/>
</dbReference>
<keyword evidence="13" id="KW-0206">Cytoskeleton</keyword>
<dbReference type="FunFam" id="1.20.920.20:FF:000001">
    <property type="entry name" value="dynein heavy chain 2, axonemal"/>
    <property type="match status" value="1"/>
</dbReference>
<dbReference type="InterPro" id="IPR042222">
    <property type="entry name" value="Dynein_2_N"/>
</dbReference>
<dbReference type="FunFam" id="3.40.50.300:FF:001145">
    <property type="entry name" value="Putative dynein heavy chain"/>
    <property type="match status" value="1"/>
</dbReference>
<evidence type="ECO:0000313" key="27">
    <source>
        <dbReference type="Proteomes" id="UP000751190"/>
    </source>
</evidence>
<dbReference type="SUPFAM" id="SSF90257">
    <property type="entry name" value="Myosin rod fragments"/>
    <property type="match status" value="1"/>
</dbReference>
<feature type="domain" description="Dynein heavy chain region D6 P-loop" evidence="16">
    <location>
        <begin position="3519"/>
        <end position="3632"/>
    </location>
</feature>
<dbReference type="Pfam" id="PF18199">
    <property type="entry name" value="Dynein_C"/>
    <property type="match status" value="1"/>
</dbReference>
<name>A0A8J5XSL4_DIALT</name>
<evidence type="ECO:0000256" key="10">
    <source>
        <dbReference type="ARBA" id="ARBA00023054"/>
    </source>
</evidence>
<dbReference type="Pfam" id="PF17857">
    <property type="entry name" value="AAA_lid_1"/>
    <property type="match status" value="1"/>
</dbReference>
<dbReference type="EMBL" id="JAGTXO010000009">
    <property type="protein sequence ID" value="KAG8465799.1"/>
    <property type="molecule type" value="Genomic_DNA"/>
</dbReference>
<dbReference type="GO" id="GO:0008569">
    <property type="term" value="F:minus-end-directed microtubule motor activity"/>
    <property type="evidence" value="ECO:0007669"/>
    <property type="project" value="InterPro"/>
</dbReference>
<dbReference type="Gene3D" id="1.20.140.100">
    <property type="entry name" value="Dynein heavy chain, N-terminal domain 2"/>
    <property type="match status" value="1"/>
</dbReference>
<comment type="subcellular location">
    <subcellularLocation>
        <location evidence="1">Cell projection</location>
        <location evidence="1">Cilium</location>
        <location evidence="1">Flagellum</location>
    </subcellularLocation>
    <subcellularLocation>
        <location evidence="2">Cytoplasm</location>
        <location evidence="2">Cytoskeleton</location>
        <location evidence="2">Cilium axoneme</location>
    </subcellularLocation>
</comment>
<dbReference type="FunFam" id="1.20.140.100:FF:000004">
    <property type="entry name" value="Dynein axonemal heavy chain 6"/>
    <property type="match status" value="1"/>
</dbReference>
<evidence type="ECO:0000256" key="8">
    <source>
        <dbReference type="ARBA" id="ARBA00022846"/>
    </source>
</evidence>
<dbReference type="Gene3D" id="3.10.490.20">
    <property type="match status" value="1"/>
</dbReference>
<evidence type="ECO:0000259" key="23">
    <source>
        <dbReference type="Pfam" id="PF17857"/>
    </source>
</evidence>
<evidence type="ECO:0000259" key="18">
    <source>
        <dbReference type="Pfam" id="PF12774"/>
    </source>
</evidence>
<protein>
    <recommendedName>
        <fullName evidence="28">Dynein heavy chain</fullName>
    </recommendedName>
</protein>
<evidence type="ECO:0000256" key="15">
    <source>
        <dbReference type="SAM" id="Coils"/>
    </source>
</evidence>
<keyword evidence="14" id="KW-0966">Cell projection</keyword>
<feature type="domain" description="Dynein heavy chain C-terminal" evidence="25">
    <location>
        <begin position="3808"/>
        <end position="4109"/>
    </location>
</feature>
<sequence length="4114" mass="459497">MVYAAAPGGGLISDGMPLALTSLRTSQLPQPAKKGPILLQEELQAHGVDYSAPQKSRLGFDTRLPLSWFDDTDHETRAAHEWVASFRKANRRADGLALVTRPGGSGEGTWRYMKVHKYAADAGQYLISAMDESGSMSGKPFLEHRVNLYFSDERARTFAQRLASAHARRDAAEEELLRRFYVANMPVGELRQISTQQLNRILELAYSTEQLRQGALDPTSLVEETRLEYARALNGLLFEKELRQPTFRSQVRLVELDPPRKPPVPHIGVVPAWLPSAYEFKRCQASFDAISACALPEALGAMMQAQYECLQLQKLSLFSVDVSASIRLEDFEQLQMQHMMRFVQFVRDSWAASVKKGVLSAIVHASPRWREHAPRPQVYETAQALQIGRLSDDERDDPDHGSRPHRLTRLLNLMAADALRIVTNVSLVAYADFVCARAEVRSYAEDPETLSDPPPLFILDLVSHDDELFLSTSADFFAAVPARLVDEAVAALGGLQPLDPFDLAFGAASNALGALPTVGVDEPQVGACKERLSAALRASTVPLADFVADFAKHMPHIALDVHAHVRDFAAVDKPVEERPSLRQMEAKLHEHTATRARLEAEVPQVVQIGTYLVSVAQVKQQMLDKQAQLIELTLHLIDDRAREAAQRLAREFSAMHGTLQEQPKDIEQLTRLRAYMAECAAQVDAMQGAIDEMMTHYDVLEEFKHDASREDLSARWAAYHWPTRMAAKLSEASKLMEEDMATFFNVMLAEQKGFDRSLDELKFQVGAFAQHVDLSRVDQVYAAVGQTEAAIADAKARATQFASREELFSVDERTDYELIEQIGRDFEPFASLWGNAYNWARWQSQWLDGPLLDLEPDVVDKSFGEAQKAMVRAVKVFKEQPGCLAIASQLKDEMAAFAPFVPLVKALRDPGMRERHWESLSTELGFDLHPNATFTLRDATDGLQLHAPKTLEVVERACDKARKEYAIEKSLNEMQAAWAELNFEVMPYRNTGTCVIKLSDEVSTILDDHIVLTQQFSFSPYKGPFEERIAQWERQLRLVQEVSSEWLACQRNWMYLQPIFDSEDINRQLPAEGKRFSGVDRNWRKTIERVSAAPNIVSFCDDDELLRLFSKSNEDLERVQKNLAEYLETKRAGFARFYFLSNDELISILSQTKDPAAVQPHLRKCFEAVNRITMSGEEHAMTDMVSAEKEAVVFVEPLLPKGSVEFWMGDIERMMQRSVRKRIELAISDYRTPEQTRGAFCLKWEGMVVLAATGYYWTVEVEEALADLTAGVRAYHGKQLAQLKELSLLVRTQLSSLQSKTMAALIVMEVHARDVVEKLLEVGIERATDFEWVSQLRYYWEEARTDFGDCNLLARMVQCTFPYGYEYLGNSSRLVVTPLTDKCYMTLMGALHMHLGGAPAGPAGTGKTESVKDLAKALAKQCVVFNCSDGLDYKSMGRFFKGIATAGAWACFDEFNRIDIEVLSVVAQQILTITNAIIDAKVQFEFEGSVVKLNATCSVFITMNPGYAGRTELPDNLKVLFRPVAMMVPDYALIGEIRLFSFGFDAPKLLAQKLVGTFRLSSEQLSSQDHYDFGMRAVNTVIQAAGILKRSHADMAEDLIMLRAIRDSNMPKFLRDDIILFRSIISDLFPGVKEPKAEYPGLEKAIHEVSADFGLQCVPEFLLKCIQLYEMTVVRHGMMLVGPTGGGKSRVLRVLQGAISKLKGVEEDFEMVRIYLANPKSISQNQLYGAFDLQTGEWTDGIAATLIRHMSQPNYDETGVTEANIKWMMFDGPVDAVWIENMNTVLDDNKKLCLTSGEIIPLAPTNRMMFEVEDLAVASPATVSRCGMIFVEPGYLLPESRINPGTGAKPSETPLIKSWLAALPAELAQAREPLMKLFNHYVHDALELVRLTLRQPVPAVQPNQVAGLLRMLDAQLLPLVAPEGAQADVAEQMGARLASALETTVLSAIFQYALTWSLGAVVGGESRAAWDGWLREAGGPYRTSPELPKGGLVFDYALELHNDAPRWCKWMGTQPAYAVPDKLDFQRDFGSIIVPTDASICYASVMEQLLNGSFHVLCVGPTGTAKSVTVQQKLSRGMGERFEPILMSFSAQSSANQTQQILESKFEKRRQGTDKDTGLQYTMWGPVLGKRFNIFIDDFNMPKREVYGAQPPLELLRTAIDLAPSKHTGLAGGGWYDLKSLKWRSVVDINLIGAMGPPGGGRNPVSNRVLRQLHFISFVDMSDAVIVTIFGTILNALCAAHFAELADLVTPLLGATLAVYHTVCASLLPTPAKSHYTFNLRDIAKVVQGVCMADKRRTADRRDLVRLWLHESRRVFADRLINDEDRGWFDGLLRAQCKAHFDVPFEAVVPEGSRLVYCDFYTPNQEVPIYEQVVDHAKLDETVGHALREYNELHMPMHLVLFTDAIEHVCKLTRVLRQPGGNALLLGVGGSGRQSLSKLAAHLADHELFMVEITKSYGLREWRDNLKQVLTRCGHDGKLVTFLFTDTQIIHELFLENINNILSSGEVPNLFDDSDLGPIFEKVTPQLQRQKVPITKTNLYAAFVEQIRARIHIVLAMSPLSEAYRTRIRQFPSLVNCCTIDWFSPWPEVALSSVARTNLSDVQASISAAEYEGVIRMCVTMHQSVEHASVRYMDEVQRYNQVTPTSYLSLLSVLKSILRSRVSHLSEQRNRLVIGLEKLATTKEQVSGLQAQLEANRPILERTKVEVEQQQVQIAADKEEAAVVQVDAEAAAEGASSKAAECEAIKASAEEGLAKALPALDEAVKSLGKLKKDQIVEIKALKKPPGGVRLVLKAVCIMFEIKPGKTTDPDSGQKVDDWWGASQKMLGDLGPDKLKAKLVEFDKESIKEATIKVIDPICDDKESFSPEAIAKVSVACEAMCMWVHAMRTYYYVSKEVAPKRQQLAEATEQLNAAAAQRDAAAGRLDAVTRRLAKLEADLNGAIDKKASLEEETERCTRQLDNAEKLLSGLGGEAASWEQQSEEYGRQMASVAGDVMICAALISYLGPFVASYRADLIAVWKAALDENKVPYSKGVSVQHILSTPVEIRQWNIDGLPADTFSIENGCIMARTSRWPLLIDPQGQANKFLKTSQAKLQLKTIKASDSSKKITQNLELGIRLGTPVLLENVLEELDPFLEPVLLNQTYKDSSGTLVIKLGDNVIPFHADFRFSLTTVIPNPHYAPEVQVKVTLINFTITPDGLEEQLLGTVVATERPDLAELKNRLVVNGAENRRKLAELQSDILHMLSNSTGNILDDTKLIDTLGVSKVTSEQIQTALTEAGKAEREIDETRIKYVPVAFRGSTLFFAISDLSLIDPMYQYSLSWFSHLFVSGILKAEPSDELGARLSNVNEYVTYSLYANVCRSLFETHKLMFSFLVCVKILMGAAMIDMAEWRFLLAGGMATGAGHAVAKPANAPWLNDKVWVELLNLAAMPKFAGLDADVSANPLPWRAIMDSPTPQDEPLPGRWNDALDMLQRMLVLRAFRPGKIIPAIQNFVRHHLGQRFIEPPPFDLALAYPDSSPTLPLIFVLSSGADPVKVLREYARDVGMADKLESISLGQGQGPKAEKMIKEGKEQGKWVLLMNCHLFQSWMPQLEKEVEDVELDRTNPDYRLWLTSMPSKFFPVSVLQNGVKMTFEPPKGLKLNLRTALLSAPDDAFSATKAPDVWRRVMFSLMLFHATILERKKFGALGWNIPYEFTDGDRDVCIMQARMLVDEYDEVPWKVLNILTAVVNYGGRVTDTWDIRLIGTMLEAYLNEGVTRDGYRFTASGAYRSIGASDKQGYLDFVAELPVNAAPEAFGLHDNADITYAQNETLHLFATILKLQPRQNVGGGKSRDDVIADVATDIQGRVAAEFDYEDAVVRYPTKYEESMNTVLQQEIIRYNKLLKEIHASLRSLKKALKGEVVMSEELEKMGTSLFNNQLPDMWAAKAYPSLKPLAAWVNDLKERTSFVQRWFDEGKPLTFWISGFFFPQAFLTGTLQNYARKTQLPIDTISWAYKMIDTPADQLAAEPEIGVYIYGLFIEGAVWDSTVKLLAEARPKELYASMPVINLQPTPDRIKPKTGIYTAPTYKTVARFGVLSTTGHSTNYVMPIEIPTDLKESHWINRGVALITQLRY</sequence>
<dbReference type="PANTHER" id="PTHR22878">
    <property type="entry name" value="DYNEIN HEAVY CHAIN 6, AXONEMAL-LIKE-RELATED"/>
    <property type="match status" value="1"/>
</dbReference>
<evidence type="ECO:0000256" key="6">
    <source>
        <dbReference type="ARBA" id="ARBA00022741"/>
    </source>
</evidence>
<keyword evidence="8" id="KW-0282">Flagellum</keyword>
<dbReference type="InterPro" id="IPR041589">
    <property type="entry name" value="DNAH3_AAA_lid_1"/>
</dbReference>
<dbReference type="OrthoDB" id="447173at2759"/>
<evidence type="ECO:0000256" key="3">
    <source>
        <dbReference type="ARBA" id="ARBA00008887"/>
    </source>
</evidence>
<keyword evidence="12" id="KW-0505">Motor protein</keyword>
<keyword evidence="4" id="KW-0963">Cytoplasm</keyword>
<evidence type="ECO:0000313" key="26">
    <source>
        <dbReference type="EMBL" id="KAG8465799.1"/>
    </source>
</evidence>
<keyword evidence="5" id="KW-0493">Microtubule</keyword>
<feature type="domain" description="Dynein heavy chain AAA module D4" evidence="20">
    <location>
        <begin position="2397"/>
        <end position="2656"/>
    </location>
</feature>
<evidence type="ECO:0000256" key="2">
    <source>
        <dbReference type="ARBA" id="ARBA00004430"/>
    </source>
</evidence>
<reference evidence="26" key="1">
    <citation type="submission" date="2021-05" db="EMBL/GenBank/DDBJ databases">
        <title>The genome of the haptophyte Pavlova lutheri (Diacronema luteri, Pavlovales) - a model for lipid biosynthesis in eukaryotic algae.</title>
        <authorList>
            <person name="Hulatt C.J."/>
            <person name="Posewitz M.C."/>
        </authorList>
    </citation>
    <scope>NUCLEOTIDE SEQUENCE</scope>
    <source>
        <strain evidence="26">NIVA-4/92</strain>
    </source>
</reference>
<dbReference type="Gene3D" id="1.20.1270.280">
    <property type="match status" value="1"/>
</dbReference>
<dbReference type="SUPFAM" id="SSF52540">
    <property type="entry name" value="P-loop containing nucleoside triphosphate hydrolases"/>
    <property type="match status" value="4"/>
</dbReference>
<dbReference type="InterPro" id="IPR042219">
    <property type="entry name" value="AAA_lid_11_sf"/>
</dbReference>
<dbReference type="Gene3D" id="1.20.920.20">
    <property type="match status" value="1"/>
</dbReference>
<gene>
    <name evidence="26" type="ORF">KFE25_005369</name>
</gene>
<dbReference type="Gene3D" id="1.10.472.130">
    <property type="match status" value="1"/>
</dbReference>
<comment type="caution">
    <text evidence="26">The sequence shown here is derived from an EMBL/GenBank/DDBJ whole genome shotgun (WGS) entry which is preliminary data.</text>
</comment>
<evidence type="ECO:0000256" key="5">
    <source>
        <dbReference type="ARBA" id="ARBA00022701"/>
    </source>
</evidence>
<keyword evidence="9" id="KW-0243">Dynein</keyword>
<dbReference type="GO" id="GO:0007018">
    <property type="term" value="P:microtubule-based movement"/>
    <property type="evidence" value="ECO:0007669"/>
    <property type="project" value="InterPro"/>
</dbReference>
<dbReference type="InterPro" id="IPR013602">
    <property type="entry name" value="Dynein_heavy_linker"/>
</dbReference>
<dbReference type="Gene3D" id="1.20.920.30">
    <property type="match status" value="1"/>
</dbReference>
<dbReference type="Gene3D" id="3.20.180.20">
    <property type="entry name" value="Dynein heavy chain, N-terminal domain 2"/>
    <property type="match status" value="1"/>
</dbReference>
<dbReference type="InterPro" id="IPR043157">
    <property type="entry name" value="Dynein_AAA1S"/>
</dbReference>
<dbReference type="InterPro" id="IPR035699">
    <property type="entry name" value="AAA_6"/>
</dbReference>
<dbReference type="FunFam" id="3.40.50.300:FF:000044">
    <property type="entry name" value="Dynein heavy chain 5, axonemal"/>
    <property type="match status" value="1"/>
</dbReference>
<dbReference type="GO" id="GO:0005524">
    <property type="term" value="F:ATP binding"/>
    <property type="evidence" value="ECO:0007669"/>
    <property type="project" value="UniProtKB-KW"/>
</dbReference>
<evidence type="ECO:0000259" key="20">
    <source>
        <dbReference type="Pfam" id="PF12780"/>
    </source>
</evidence>
<feature type="domain" description="Dynein heavy chain AAA lid" evidence="24">
    <location>
        <begin position="3664"/>
        <end position="3802"/>
    </location>
</feature>
<proteinExistence type="inferred from homology"/>
<feature type="domain" description="Dynein heavy chain hydrolytic ATP-binding dynein motor region" evidence="18">
    <location>
        <begin position="1363"/>
        <end position="1689"/>
    </location>
</feature>
<dbReference type="InterPro" id="IPR024743">
    <property type="entry name" value="Dynein_HC_stalk"/>
</dbReference>
<dbReference type="FunFam" id="1.10.8.1220:FF:000001">
    <property type="entry name" value="Dynein axonemal heavy chain 5"/>
    <property type="match status" value="1"/>
</dbReference>
<evidence type="ECO:0000256" key="14">
    <source>
        <dbReference type="ARBA" id="ARBA00023273"/>
    </source>
</evidence>
<dbReference type="InterPro" id="IPR043160">
    <property type="entry name" value="Dynein_C_barrel"/>
</dbReference>
<dbReference type="Pfam" id="PF03028">
    <property type="entry name" value="Dynein_heavy"/>
    <property type="match status" value="1"/>
</dbReference>
<dbReference type="FunFam" id="1.20.1270.280:FF:000001">
    <property type="entry name" value="dynein heavy chain 7, axonemal"/>
    <property type="match status" value="1"/>
</dbReference>
<dbReference type="Gene3D" id="1.10.8.720">
    <property type="entry name" value="Region D6 of dynein motor"/>
    <property type="match status" value="1"/>
</dbReference>
<dbReference type="GO" id="GO:0051959">
    <property type="term" value="F:dynein light intermediate chain binding"/>
    <property type="evidence" value="ECO:0007669"/>
    <property type="project" value="InterPro"/>
</dbReference>
<evidence type="ECO:0000259" key="17">
    <source>
        <dbReference type="Pfam" id="PF08393"/>
    </source>
</evidence>
<dbReference type="Gene3D" id="1.20.58.1120">
    <property type="match status" value="1"/>
</dbReference>
<evidence type="ECO:0008006" key="28">
    <source>
        <dbReference type="Google" id="ProtNLM"/>
    </source>
</evidence>
<evidence type="ECO:0000256" key="11">
    <source>
        <dbReference type="ARBA" id="ARBA00023069"/>
    </source>
</evidence>
<evidence type="ECO:0000259" key="25">
    <source>
        <dbReference type="Pfam" id="PF18199"/>
    </source>
</evidence>
<evidence type="ECO:0000256" key="9">
    <source>
        <dbReference type="ARBA" id="ARBA00023017"/>
    </source>
</evidence>
<evidence type="ECO:0000259" key="19">
    <source>
        <dbReference type="Pfam" id="PF12777"/>
    </source>
</evidence>
<comment type="similarity">
    <text evidence="3">Belongs to the dynein heavy chain family.</text>
</comment>
<evidence type="ECO:0000256" key="7">
    <source>
        <dbReference type="ARBA" id="ARBA00022840"/>
    </source>
</evidence>
<feature type="domain" description="Dynein heavy chain AAA 5 extension" evidence="22">
    <location>
        <begin position="1874"/>
        <end position="2011"/>
    </location>
</feature>
<dbReference type="GO" id="GO:0030286">
    <property type="term" value="C:dynein complex"/>
    <property type="evidence" value="ECO:0007669"/>
    <property type="project" value="UniProtKB-KW"/>
</dbReference>
<dbReference type="Pfam" id="PF12777">
    <property type="entry name" value="MT"/>
    <property type="match status" value="1"/>
</dbReference>
<dbReference type="FunFam" id="3.10.490.20:FF:000001">
    <property type="entry name" value="dynein heavy chain 7, axonemal"/>
    <property type="match status" value="1"/>
</dbReference>
<dbReference type="FunFam" id="1.20.58.1120:FF:000001">
    <property type="entry name" value="dynein heavy chain 2, axonemal"/>
    <property type="match status" value="1"/>
</dbReference>
<organism evidence="26 27">
    <name type="scientific">Diacronema lutheri</name>
    <name type="common">Unicellular marine alga</name>
    <name type="synonym">Monochrysis lutheri</name>
    <dbReference type="NCBI Taxonomy" id="2081491"/>
    <lineage>
        <taxon>Eukaryota</taxon>
        <taxon>Haptista</taxon>
        <taxon>Haptophyta</taxon>
        <taxon>Pavlovophyceae</taxon>
        <taxon>Pavlovales</taxon>
        <taxon>Pavlovaceae</taxon>
        <taxon>Diacronema</taxon>
    </lineage>
</organism>
<dbReference type="Pfam" id="PF12781">
    <property type="entry name" value="AAA_9"/>
    <property type="match status" value="1"/>
</dbReference>
<dbReference type="Pfam" id="PF17852">
    <property type="entry name" value="Dynein_AAA_lid"/>
    <property type="match status" value="1"/>
</dbReference>
<dbReference type="PANTHER" id="PTHR22878:SF73">
    <property type="entry name" value="DYNEIN AXONEMAL HEAVY CHAIN 1"/>
    <property type="match status" value="1"/>
</dbReference>
<feature type="domain" description="Dynein heavy chain ATP-binding dynein motor region" evidence="21">
    <location>
        <begin position="3047"/>
        <end position="3271"/>
    </location>
</feature>
<dbReference type="FunFam" id="1.10.8.710:FF:000004">
    <property type="entry name" value="Dynein axonemal heavy chain 6"/>
    <property type="match status" value="1"/>
</dbReference>
<dbReference type="GO" id="GO:0005930">
    <property type="term" value="C:axoneme"/>
    <property type="evidence" value="ECO:0007669"/>
    <property type="project" value="UniProtKB-SubCell"/>
</dbReference>
<feature type="domain" description="Dynein heavy chain linker" evidence="17">
    <location>
        <begin position="820"/>
        <end position="1224"/>
    </location>
</feature>
<dbReference type="Pfam" id="PF12780">
    <property type="entry name" value="AAA_8"/>
    <property type="match status" value="1"/>
</dbReference>
<dbReference type="OMA" id="RIFVCFD"/>
<dbReference type="Pfam" id="PF12775">
    <property type="entry name" value="AAA_7"/>
    <property type="match status" value="1"/>
</dbReference>
<dbReference type="InterPro" id="IPR042228">
    <property type="entry name" value="Dynein_linker_3"/>
</dbReference>
<evidence type="ECO:0000256" key="13">
    <source>
        <dbReference type="ARBA" id="ARBA00023212"/>
    </source>
</evidence>
<evidence type="ECO:0000256" key="1">
    <source>
        <dbReference type="ARBA" id="ARBA00004230"/>
    </source>
</evidence>
<evidence type="ECO:0000256" key="4">
    <source>
        <dbReference type="ARBA" id="ARBA00022490"/>
    </source>
</evidence>
<dbReference type="Gene3D" id="6.10.140.1060">
    <property type="match status" value="1"/>
</dbReference>
<dbReference type="GO" id="GO:0045505">
    <property type="term" value="F:dynein intermediate chain binding"/>
    <property type="evidence" value="ECO:0007669"/>
    <property type="project" value="InterPro"/>
</dbReference>
<feature type="coiled-coil region" evidence="15">
    <location>
        <begin position="2903"/>
        <end position="2979"/>
    </location>
</feature>
<keyword evidence="7" id="KW-0067">ATP-binding</keyword>
<dbReference type="Proteomes" id="UP000751190">
    <property type="component" value="Unassembled WGS sequence"/>
</dbReference>
<evidence type="ECO:0000256" key="12">
    <source>
        <dbReference type="ARBA" id="ARBA00023175"/>
    </source>
</evidence>
<dbReference type="InterPro" id="IPR024317">
    <property type="entry name" value="Dynein_heavy_chain_D4_dom"/>
</dbReference>
<dbReference type="Gene3D" id="1.10.8.710">
    <property type="match status" value="1"/>
</dbReference>
<dbReference type="InterPro" id="IPR041466">
    <property type="entry name" value="Dynein_AAA5_ext"/>
</dbReference>
<keyword evidence="27" id="KW-1185">Reference proteome</keyword>
<dbReference type="InterPro" id="IPR035706">
    <property type="entry name" value="AAA_9"/>
</dbReference>
<keyword evidence="10 15" id="KW-0175">Coiled coil</keyword>
<dbReference type="GO" id="GO:0031514">
    <property type="term" value="C:motile cilium"/>
    <property type="evidence" value="ECO:0007669"/>
    <property type="project" value="UniProtKB-SubCell"/>
</dbReference>
<accession>A0A8J5XSL4</accession>
<dbReference type="FunFam" id="3.40.50.300:FF:002141">
    <property type="entry name" value="Dynein heavy chain"/>
    <property type="match status" value="1"/>
</dbReference>
<dbReference type="InterPro" id="IPR004273">
    <property type="entry name" value="Dynein_heavy_D6_P-loop"/>
</dbReference>
<feature type="domain" description="Dynein heavy chain 3 AAA+ lid" evidence="23">
    <location>
        <begin position="2253"/>
        <end position="2342"/>
    </location>
</feature>
<dbReference type="FunFam" id="3.20.180.20:FF:000003">
    <property type="entry name" value="Dynein heavy chain 12, axonemal"/>
    <property type="match status" value="1"/>
</dbReference>
<dbReference type="Gene3D" id="3.40.50.300">
    <property type="entry name" value="P-loop containing nucleotide triphosphate hydrolases"/>
    <property type="match status" value="5"/>
</dbReference>
<keyword evidence="6" id="KW-0547">Nucleotide-binding</keyword>
<keyword evidence="11" id="KW-0969">Cilium</keyword>
<feature type="domain" description="Dynein heavy chain coiled coil stalk" evidence="19">
    <location>
        <begin position="2671"/>
        <end position="3017"/>
    </location>
</feature>
<dbReference type="FunFam" id="1.20.920.30:FF:000005">
    <property type="entry name" value="Dynein, axonemal, heavy chain 2"/>
    <property type="match status" value="1"/>
</dbReference>
<evidence type="ECO:0000259" key="16">
    <source>
        <dbReference type="Pfam" id="PF03028"/>
    </source>
</evidence>
<dbReference type="GO" id="GO:0005874">
    <property type="term" value="C:microtubule"/>
    <property type="evidence" value="ECO:0007669"/>
    <property type="project" value="UniProtKB-KW"/>
</dbReference>
<dbReference type="InterPro" id="IPR041228">
    <property type="entry name" value="Dynein_C"/>
</dbReference>
<evidence type="ECO:0000259" key="24">
    <source>
        <dbReference type="Pfam" id="PF18198"/>
    </source>
</evidence>
<dbReference type="FunFam" id="3.40.50.300:FF:000362">
    <property type="entry name" value="Dynein, axonemal, heavy chain 6"/>
    <property type="match status" value="1"/>
</dbReference>
<evidence type="ECO:0000259" key="21">
    <source>
        <dbReference type="Pfam" id="PF12781"/>
    </source>
</evidence>
<evidence type="ECO:0000259" key="22">
    <source>
        <dbReference type="Pfam" id="PF17852"/>
    </source>
</evidence>
<dbReference type="InterPro" id="IPR027417">
    <property type="entry name" value="P-loop_NTPase"/>
</dbReference>
<dbReference type="Gene3D" id="1.10.8.1220">
    <property type="match status" value="1"/>
</dbReference>
<dbReference type="InterPro" id="IPR026983">
    <property type="entry name" value="DHC"/>
</dbReference>